<keyword evidence="3 7" id="KW-0479">Metal-binding</keyword>
<evidence type="ECO:0000256" key="7">
    <source>
        <dbReference type="RuleBase" id="RU000461"/>
    </source>
</evidence>
<dbReference type="InterPro" id="IPR001128">
    <property type="entry name" value="Cyt_P450"/>
</dbReference>
<dbReference type="SUPFAM" id="SSF48264">
    <property type="entry name" value="Cytochrome P450"/>
    <property type="match status" value="1"/>
</dbReference>
<dbReference type="AlphaFoldDB" id="A0ABD6NT87"/>
<organism evidence="8 10">
    <name type="scientific">Mycobacterium alsense</name>
    <dbReference type="NCBI Taxonomy" id="324058"/>
    <lineage>
        <taxon>Bacteria</taxon>
        <taxon>Bacillati</taxon>
        <taxon>Actinomycetota</taxon>
        <taxon>Actinomycetes</taxon>
        <taxon>Mycobacteriales</taxon>
        <taxon>Mycobacteriaceae</taxon>
        <taxon>Mycobacterium</taxon>
    </lineage>
</organism>
<keyword evidence="6 7" id="KW-0503">Monooxygenase</keyword>
<dbReference type="Gene3D" id="1.10.630.10">
    <property type="entry name" value="Cytochrome P450"/>
    <property type="match status" value="1"/>
</dbReference>
<evidence type="ECO:0000313" key="11">
    <source>
        <dbReference type="Proteomes" id="UP000192319"/>
    </source>
</evidence>
<dbReference type="EMBL" id="MVHD01000007">
    <property type="protein sequence ID" value="OQZ91941.1"/>
    <property type="molecule type" value="Genomic_DNA"/>
</dbReference>
<dbReference type="InterPro" id="IPR002397">
    <property type="entry name" value="Cyt_P450_B"/>
</dbReference>
<evidence type="ECO:0000256" key="6">
    <source>
        <dbReference type="ARBA" id="ARBA00023033"/>
    </source>
</evidence>
<evidence type="ECO:0000256" key="3">
    <source>
        <dbReference type="ARBA" id="ARBA00022723"/>
    </source>
</evidence>
<dbReference type="PROSITE" id="PS00086">
    <property type="entry name" value="CYTOCHROME_P450"/>
    <property type="match status" value="1"/>
</dbReference>
<dbReference type="Proteomes" id="UP000092086">
    <property type="component" value="Unassembled WGS sequence"/>
</dbReference>
<comment type="caution">
    <text evidence="8">The sequence shown here is derived from an EMBL/GenBank/DDBJ whole genome shotgun (WGS) entry which is preliminary data.</text>
</comment>
<comment type="similarity">
    <text evidence="1 7">Belongs to the cytochrome P450 family.</text>
</comment>
<sequence>MSKSPEEHARNFDLRHEDFNDQEFLYEVYEVMRESGPFAHQDVPFLGPTPGGAWVATRYDDCYEILRDWRGFSSKPAGGNPTSFGDIVINLDPPRQQQLRKVLNPYFSPGRMKDLEPQVRAITDGLIDNFIELGRGDLADVAWQQPGIVFFRHLLGMPVEDVPLYIEAADLGINGESEEVRIGAMTNLYHRVRDEIDKRRGEPPRDDLIDVLLAAEIDGEKLSFDDAVANALLLVQAGLETTSSAMSFAFFYLGTHASERDRLVREPELIPTAIEEFIRFAGSVHGLHRSVAEEVEVSGQKFCPGETVVVNYAAANRDAREFDEPNKCILDRQTNRHLGFGAGVHRCLGSNLARLEFRVGVEQTLNRIPDYSIPPGAKVDFHGNSVTRGYRALPVVFTPGACVGR</sequence>
<evidence type="ECO:0000256" key="1">
    <source>
        <dbReference type="ARBA" id="ARBA00010617"/>
    </source>
</evidence>
<keyword evidence="2 7" id="KW-0349">Heme</keyword>
<keyword evidence="5 7" id="KW-0408">Iron</keyword>
<protein>
    <submittedName>
        <fullName evidence="8 9">Cytochrome</fullName>
    </submittedName>
</protein>
<evidence type="ECO:0000256" key="4">
    <source>
        <dbReference type="ARBA" id="ARBA00023002"/>
    </source>
</evidence>
<dbReference type="EMBL" id="LZIT01000333">
    <property type="protein sequence ID" value="OBG27798.1"/>
    <property type="molecule type" value="Genomic_DNA"/>
</dbReference>
<reference evidence="8 10" key="1">
    <citation type="submission" date="2016-06" db="EMBL/GenBank/DDBJ databases">
        <authorList>
            <person name="Sutton G."/>
            <person name="Brinkac L."/>
            <person name="Sanka R."/>
            <person name="Adams M."/>
            <person name="Lau E."/>
            <person name="Sam S."/>
            <person name="Sreng N."/>
            <person name="Him V."/>
            <person name="Kerleguer A."/>
            <person name="Cheng S."/>
        </authorList>
    </citation>
    <scope>NUCLEOTIDE SEQUENCE [LARGE SCALE GENOMIC DNA]</scope>
    <source>
        <strain evidence="8 10">E2978</strain>
    </source>
</reference>
<dbReference type="PRINTS" id="PR00359">
    <property type="entry name" value="BP450"/>
</dbReference>
<proteinExistence type="inferred from homology"/>
<name>A0ABD6NT87_9MYCO</name>
<dbReference type="PANTHER" id="PTHR46696">
    <property type="entry name" value="P450, PUTATIVE (EUROFUNG)-RELATED"/>
    <property type="match status" value="1"/>
</dbReference>
<evidence type="ECO:0000313" key="9">
    <source>
        <dbReference type="EMBL" id="OQZ91941.1"/>
    </source>
</evidence>
<dbReference type="InterPro" id="IPR036396">
    <property type="entry name" value="Cyt_P450_sf"/>
</dbReference>
<dbReference type="InterPro" id="IPR017972">
    <property type="entry name" value="Cyt_P450_CS"/>
</dbReference>
<dbReference type="Proteomes" id="UP000192319">
    <property type="component" value="Unassembled WGS sequence"/>
</dbReference>
<dbReference type="PRINTS" id="PR00385">
    <property type="entry name" value="P450"/>
</dbReference>
<evidence type="ECO:0000313" key="10">
    <source>
        <dbReference type="Proteomes" id="UP000092086"/>
    </source>
</evidence>
<gene>
    <name evidence="8" type="ORF">A5672_04825</name>
    <name evidence="9" type="ORF">BST11_06780</name>
</gene>
<dbReference type="GO" id="GO:0004497">
    <property type="term" value="F:monooxygenase activity"/>
    <property type="evidence" value="ECO:0007669"/>
    <property type="project" value="UniProtKB-KW"/>
</dbReference>
<evidence type="ECO:0000256" key="5">
    <source>
        <dbReference type="ARBA" id="ARBA00023004"/>
    </source>
</evidence>
<dbReference type="PANTHER" id="PTHR46696:SF6">
    <property type="entry name" value="P450, PUTATIVE (EUROFUNG)-RELATED"/>
    <property type="match status" value="1"/>
</dbReference>
<keyword evidence="4 7" id="KW-0560">Oxidoreductase</keyword>
<evidence type="ECO:0000256" key="2">
    <source>
        <dbReference type="ARBA" id="ARBA00022617"/>
    </source>
</evidence>
<keyword evidence="11" id="KW-1185">Reference proteome</keyword>
<reference evidence="9 11" key="2">
    <citation type="submission" date="2017-02" db="EMBL/GenBank/DDBJ databases">
        <title>The new phylogeny of genus Mycobacterium.</title>
        <authorList>
            <person name="Tortoli E."/>
            <person name="Trovato A."/>
            <person name="Cirillo D.M."/>
        </authorList>
    </citation>
    <scope>NUCLEOTIDE SEQUENCE [LARGE SCALE GENOMIC DNA]</scope>
    <source>
        <strain evidence="9 11">DSM 45230</strain>
    </source>
</reference>
<evidence type="ECO:0000313" key="8">
    <source>
        <dbReference type="EMBL" id="OBG27798.1"/>
    </source>
</evidence>
<dbReference type="Pfam" id="PF00067">
    <property type="entry name" value="p450"/>
    <property type="match status" value="1"/>
</dbReference>
<accession>A0ABD6NT87</accession>
<dbReference type="GO" id="GO:0046872">
    <property type="term" value="F:metal ion binding"/>
    <property type="evidence" value="ECO:0007669"/>
    <property type="project" value="UniProtKB-KW"/>
</dbReference>